<dbReference type="AlphaFoldDB" id="A0A3B1E2P8"/>
<dbReference type="InterPro" id="IPR001736">
    <property type="entry name" value="PLipase_D/transphosphatidylase"/>
</dbReference>
<organism evidence="2">
    <name type="scientific">hydrothermal vent metagenome</name>
    <dbReference type="NCBI Taxonomy" id="652676"/>
    <lineage>
        <taxon>unclassified sequences</taxon>
        <taxon>metagenomes</taxon>
        <taxon>ecological metagenomes</taxon>
    </lineage>
</organism>
<gene>
    <name evidence="2" type="ORF">MNBD_UNCLBAC01-1423</name>
</gene>
<dbReference type="InterPro" id="IPR025202">
    <property type="entry name" value="PLD-like_dom"/>
</dbReference>
<dbReference type="GO" id="GO:0008808">
    <property type="term" value="F:cardiolipin synthase activity"/>
    <property type="evidence" value="ECO:0007669"/>
    <property type="project" value="TreeGrafter"/>
</dbReference>
<dbReference type="SUPFAM" id="SSF56024">
    <property type="entry name" value="Phospholipase D/nuclease"/>
    <property type="match status" value="2"/>
</dbReference>
<proteinExistence type="predicted"/>
<evidence type="ECO:0000313" key="2">
    <source>
        <dbReference type="EMBL" id="VAX36237.1"/>
    </source>
</evidence>
<dbReference type="GO" id="GO:0032049">
    <property type="term" value="P:cardiolipin biosynthetic process"/>
    <property type="evidence" value="ECO:0007669"/>
    <property type="project" value="UniProtKB-ARBA"/>
</dbReference>
<keyword evidence="2" id="KW-0808">Transferase</keyword>
<protein>
    <submittedName>
        <fullName evidence="2">Cardiolipin synthetase</fullName>
        <ecNumber evidence="2">2.7.8.-</ecNumber>
    </submittedName>
</protein>
<dbReference type="PANTHER" id="PTHR21248">
    <property type="entry name" value="CARDIOLIPIN SYNTHASE"/>
    <property type="match status" value="1"/>
</dbReference>
<dbReference type="Gene3D" id="3.30.870.10">
    <property type="entry name" value="Endonuclease Chain A"/>
    <property type="match status" value="2"/>
</dbReference>
<evidence type="ECO:0000259" key="1">
    <source>
        <dbReference type="PROSITE" id="PS50035"/>
    </source>
</evidence>
<feature type="domain" description="PLD phosphodiesterase" evidence="1">
    <location>
        <begin position="252"/>
        <end position="279"/>
    </location>
</feature>
<dbReference type="EC" id="2.7.8.-" evidence="2"/>
<dbReference type="PANTHER" id="PTHR21248:SF22">
    <property type="entry name" value="PHOSPHOLIPASE D"/>
    <property type="match status" value="1"/>
</dbReference>
<reference evidence="2" key="1">
    <citation type="submission" date="2018-06" db="EMBL/GenBank/DDBJ databases">
        <authorList>
            <person name="Zhirakovskaya E."/>
        </authorList>
    </citation>
    <scope>NUCLEOTIDE SEQUENCE</scope>
</reference>
<dbReference type="PROSITE" id="PS51257">
    <property type="entry name" value="PROKAR_LIPOPROTEIN"/>
    <property type="match status" value="1"/>
</dbReference>
<dbReference type="SMART" id="SM00155">
    <property type="entry name" value="PLDc"/>
    <property type="match status" value="2"/>
</dbReference>
<sequence length="504" mass="57917">MKRIILFSIISVSVLGCNTASKQDLKTQMGLSKDEYIDLKDKKIVEANRGFSKGVQKNKLRNGLRIVDYLIMDSHMIGLMTKPISSLSQLAAITRDTTYDVLTPNFLNFIRIQKEMIPALAEGAGMDLVQWEKTLDKMTGQKSSLGEIDFLIDGEKFFDRFIEEIESAQKSIKLRTFIFDNDDYAVKIADLLKEKSKDKNIKIKILLEGAGVIMGEGDVPEDSPKDFIPPESMPKYLKKNSNIKVRVRANAWFKMDHVKTTIIDNKVCFLGGMNIGKEYRYEWHDLMMEVRGPIVNKIMRDFYSAWAHSSLFGDLAYLANKLTKWKRLKEDEGYPIRLLYTRFNDFQIYRTQLAAIRNTKKYIYISNAYFSDNNILYELIRARRRGVDVRVILPVKGNHEIMNASNVVTANILFKNGIRVFFYPGMSHVKAAIYDGWLCTGSANFDKLSLKNNLELNLATSHRETVEILKKDLFEKDFAKSVEMNGLFESGFKNRIAEFLADHL</sequence>
<name>A0A3B1E2P8_9ZZZZ</name>
<dbReference type="EMBL" id="UOGJ01000089">
    <property type="protein sequence ID" value="VAX36237.1"/>
    <property type="molecule type" value="Genomic_DNA"/>
</dbReference>
<dbReference type="Pfam" id="PF13091">
    <property type="entry name" value="PLDc_2"/>
    <property type="match status" value="2"/>
</dbReference>
<dbReference type="GO" id="GO:0016020">
    <property type="term" value="C:membrane"/>
    <property type="evidence" value="ECO:0007669"/>
    <property type="project" value="TreeGrafter"/>
</dbReference>
<dbReference type="PROSITE" id="PS50035">
    <property type="entry name" value="PLD"/>
    <property type="match status" value="1"/>
</dbReference>
<accession>A0A3B1E2P8</accession>